<dbReference type="CDD" id="cd12914">
    <property type="entry name" value="PDC1_DGC_like"/>
    <property type="match status" value="1"/>
</dbReference>
<accession>A0A1I0DWF8</accession>
<comment type="subcellular location">
    <subcellularLocation>
        <location evidence="1">Cell membrane</location>
        <topology evidence="1">Multi-pass membrane protein</topology>
    </subcellularLocation>
</comment>
<organism evidence="13 14">
    <name type="scientific">Natronincola peptidivorans</name>
    <dbReference type="NCBI Taxonomy" id="426128"/>
    <lineage>
        <taxon>Bacteria</taxon>
        <taxon>Bacillati</taxon>
        <taxon>Bacillota</taxon>
        <taxon>Clostridia</taxon>
        <taxon>Peptostreptococcales</taxon>
        <taxon>Natronincolaceae</taxon>
        <taxon>Natronincola</taxon>
    </lineage>
</organism>
<feature type="domain" description="HAMP" evidence="12">
    <location>
        <begin position="303"/>
        <end position="358"/>
    </location>
</feature>
<dbReference type="Gene3D" id="6.10.340.10">
    <property type="match status" value="1"/>
</dbReference>
<evidence type="ECO:0000313" key="14">
    <source>
        <dbReference type="Proteomes" id="UP000199568"/>
    </source>
</evidence>
<keyword evidence="3" id="KW-0145">Chemotaxis</keyword>
<dbReference type="Gene3D" id="1.10.287.950">
    <property type="entry name" value="Methyl-accepting chemotaxis protein"/>
    <property type="match status" value="1"/>
</dbReference>
<keyword evidence="6 10" id="KW-0472">Membrane</keyword>
<comment type="similarity">
    <text evidence="8">Belongs to the methyl-accepting chemotaxis (MCP) protein family.</text>
</comment>
<proteinExistence type="inferred from homology"/>
<dbReference type="PROSITE" id="PS50111">
    <property type="entry name" value="CHEMOTAXIS_TRANSDUC_2"/>
    <property type="match status" value="1"/>
</dbReference>
<feature type="domain" description="Methyl-accepting transducer" evidence="11">
    <location>
        <begin position="377"/>
        <end position="613"/>
    </location>
</feature>
<sequence length="663" mass="71767">MKKIGTKLIVIFSGLLLVVSAALGGIAYQTSANALLQEVERALPEKAYDAGKLVERSIQANIDVLDTMTKNTDIISMDWDTQLSLIQGEINRLEFALMGVAATNGSLRLNDGTETHIGDRGYFQEALTGKSNVSEVLVNRADNSISIIFASPIYNENARIIGVLVGITDDTFLSRITNDITFGETGYAYMIDGEGTIIAHRDRDLIINQINFIEEAKTNEEYIALAALLSGTIEDRINVGEYHFRGNNIYMGTSSVVGTNWYIAVGSFRDEALAGLSELQRAFILSTIIILAIGILLVFLVSRALVQPITSIATAAKEIASLDISNNLSKKLLQRKDEIGILATAFQSVVESMRQTITSVAESSQQVAASSQQLTSTSQQSASAAEHVAISAGEVAENMNHQLNEVINTTSVISEISASMEEVSSNMQEINQMSNDTLQQANIGKDEIHKVNLQMSQINDSTDKVKGALLDITSSSDKMNEIVRLIRGIAEQTNLLALNAAIEAARAGEQGRGFAVVAEEVRKLAEESQRATQDINQLIQENQTSIQDANLIMNENAKTVEEGISIVESTEKTFDSIANLINQVNNQMEGISAAVQEVAKGSQDMVTSANAIENTTKTVASEIQNVSAATEEQTASMQEIASSTEALADLAERLQQEIQKFKL</sequence>
<dbReference type="STRING" id="426128.SAMN05660297_02183"/>
<evidence type="ECO:0000256" key="1">
    <source>
        <dbReference type="ARBA" id="ARBA00004651"/>
    </source>
</evidence>
<dbReference type="CDD" id="cd11386">
    <property type="entry name" value="MCP_signal"/>
    <property type="match status" value="1"/>
</dbReference>
<keyword evidence="7 9" id="KW-0807">Transducer</keyword>
<dbReference type="SUPFAM" id="SSF103190">
    <property type="entry name" value="Sensory domain-like"/>
    <property type="match status" value="1"/>
</dbReference>
<dbReference type="Gene3D" id="3.30.450.20">
    <property type="entry name" value="PAS domain"/>
    <property type="match status" value="1"/>
</dbReference>
<gene>
    <name evidence="13" type="ORF">SAMN05660297_02183</name>
</gene>
<dbReference type="SMART" id="SM00304">
    <property type="entry name" value="HAMP"/>
    <property type="match status" value="1"/>
</dbReference>
<evidence type="ECO:0000256" key="5">
    <source>
        <dbReference type="ARBA" id="ARBA00022989"/>
    </source>
</evidence>
<dbReference type="CDD" id="cd12912">
    <property type="entry name" value="PDC2_MCP_like"/>
    <property type="match status" value="1"/>
</dbReference>
<dbReference type="CDD" id="cd06225">
    <property type="entry name" value="HAMP"/>
    <property type="match status" value="1"/>
</dbReference>
<dbReference type="PANTHER" id="PTHR32089:SF112">
    <property type="entry name" value="LYSOZYME-LIKE PROTEIN-RELATED"/>
    <property type="match status" value="1"/>
</dbReference>
<evidence type="ECO:0000256" key="6">
    <source>
        <dbReference type="ARBA" id="ARBA00023136"/>
    </source>
</evidence>
<protein>
    <submittedName>
        <fullName evidence="13">Methyl-accepting chemotaxis protein</fullName>
    </submittedName>
</protein>
<dbReference type="Proteomes" id="UP000199568">
    <property type="component" value="Unassembled WGS sequence"/>
</dbReference>
<dbReference type="EMBL" id="FOHU01000009">
    <property type="protein sequence ID" value="SET37018.1"/>
    <property type="molecule type" value="Genomic_DNA"/>
</dbReference>
<dbReference type="OrthoDB" id="1062at2"/>
<dbReference type="InterPro" id="IPR003660">
    <property type="entry name" value="HAMP_dom"/>
</dbReference>
<keyword evidence="14" id="KW-1185">Reference proteome</keyword>
<evidence type="ECO:0000256" key="4">
    <source>
        <dbReference type="ARBA" id="ARBA00022692"/>
    </source>
</evidence>
<keyword evidence="2" id="KW-1003">Cell membrane</keyword>
<reference evidence="13 14" key="1">
    <citation type="submission" date="2016-10" db="EMBL/GenBank/DDBJ databases">
        <authorList>
            <person name="de Groot N.N."/>
        </authorList>
    </citation>
    <scope>NUCLEOTIDE SEQUENCE [LARGE SCALE GENOMIC DNA]</scope>
    <source>
        <strain evidence="13 14">DSM 18979</strain>
    </source>
</reference>
<dbReference type="GO" id="GO:0005886">
    <property type="term" value="C:plasma membrane"/>
    <property type="evidence" value="ECO:0007669"/>
    <property type="project" value="UniProtKB-SubCell"/>
</dbReference>
<evidence type="ECO:0000313" key="13">
    <source>
        <dbReference type="EMBL" id="SET37018.1"/>
    </source>
</evidence>
<dbReference type="InterPro" id="IPR004089">
    <property type="entry name" value="MCPsignal_dom"/>
</dbReference>
<evidence type="ECO:0000259" key="12">
    <source>
        <dbReference type="PROSITE" id="PS50885"/>
    </source>
</evidence>
<dbReference type="PANTHER" id="PTHR32089">
    <property type="entry name" value="METHYL-ACCEPTING CHEMOTAXIS PROTEIN MCPB"/>
    <property type="match status" value="1"/>
</dbReference>
<dbReference type="SMART" id="SM00283">
    <property type="entry name" value="MA"/>
    <property type="match status" value="1"/>
</dbReference>
<dbReference type="SUPFAM" id="SSF58104">
    <property type="entry name" value="Methyl-accepting chemotaxis protein (MCP) signaling domain"/>
    <property type="match status" value="1"/>
</dbReference>
<evidence type="ECO:0000256" key="7">
    <source>
        <dbReference type="ARBA" id="ARBA00023224"/>
    </source>
</evidence>
<dbReference type="GO" id="GO:0004888">
    <property type="term" value="F:transmembrane signaling receptor activity"/>
    <property type="evidence" value="ECO:0007669"/>
    <property type="project" value="InterPro"/>
</dbReference>
<dbReference type="InterPro" id="IPR029151">
    <property type="entry name" value="Sensor-like_sf"/>
</dbReference>
<dbReference type="GO" id="GO:0006935">
    <property type="term" value="P:chemotaxis"/>
    <property type="evidence" value="ECO:0007669"/>
    <property type="project" value="UniProtKB-KW"/>
</dbReference>
<dbReference type="RefSeq" id="WP_090443642.1">
    <property type="nucleotide sequence ID" value="NZ_FOHU01000009.1"/>
</dbReference>
<evidence type="ECO:0000256" key="2">
    <source>
        <dbReference type="ARBA" id="ARBA00022475"/>
    </source>
</evidence>
<dbReference type="InterPro" id="IPR033479">
    <property type="entry name" value="dCache_1"/>
</dbReference>
<dbReference type="GO" id="GO:0007165">
    <property type="term" value="P:signal transduction"/>
    <property type="evidence" value="ECO:0007669"/>
    <property type="project" value="UniProtKB-KW"/>
</dbReference>
<dbReference type="Pfam" id="PF00672">
    <property type="entry name" value="HAMP"/>
    <property type="match status" value="1"/>
</dbReference>
<keyword evidence="4 10" id="KW-0812">Transmembrane</keyword>
<evidence type="ECO:0000256" key="10">
    <source>
        <dbReference type="SAM" id="Phobius"/>
    </source>
</evidence>
<feature type="transmembrane region" description="Helical" evidence="10">
    <location>
        <begin position="282"/>
        <end position="301"/>
    </location>
</feature>
<keyword evidence="5 10" id="KW-1133">Transmembrane helix</keyword>
<dbReference type="PROSITE" id="PS50885">
    <property type="entry name" value="HAMP"/>
    <property type="match status" value="1"/>
</dbReference>
<dbReference type="Pfam" id="PF02743">
    <property type="entry name" value="dCache_1"/>
    <property type="match status" value="1"/>
</dbReference>
<evidence type="ECO:0000256" key="8">
    <source>
        <dbReference type="ARBA" id="ARBA00029447"/>
    </source>
</evidence>
<evidence type="ECO:0000256" key="9">
    <source>
        <dbReference type="PROSITE-ProRule" id="PRU00284"/>
    </source>
</evidence>
<dbReference type="InterPro" id="IPR004090">
    <property type="entry name" value="Chemotax_Me-accpt_rcpt"/>
</dbReference>
<name>A0A1I0DWF8_9FIRM</name>
<evidence type="ECO:0000259" key="11">
    <source>
        <dbReference type="PROSITE" id="PS50111"/>
    </source>
</evidence>
<dbReference type="PRINTS" id="PR00260">
    <property type="entry name" value="CHEMTRNSDUCR"/>
</dbReference>
<dbReference type="AlphaFoldDB" id="A0A1I0DWF8"/>
<dbReference type="Pfam" id="PF00015">
    <property type="entry name" value="MCPsignal"/>
    <property type="match status" value="1"/>
</dbReference>
<evidence type="ECO:0000256" key="3">
    <source>
        <dbReference type="ARBA" id="ARBA00022500"/>
    </source>
</evidence>